<gene>
    <name evidence="1" type="ORF">EYF80_067476</name>
</gene>
<dbReference type="AlphaFoldDB" id="A0A4Z2E1Q4"/>
<keyword evidence="2" id="KW-1185">Reference proteome</keyword>
<protein>
    <submittedName>
        <fullName evidence="1">Uncharacterized protein</fullName>
    </submittedName>
</protein>
<organism evidence="1 2">
    <name type="scientific">Liparis tanakae</name>
    <name type="common">Tanaka's snailfish</name>
    <dbReference type="NCBI Taxonomy" id="230148"/>
    <lineage>
        <taxon>Eukaryota</taxon>
        <taxon>Metazoa</taxon>
        <taxon>Chordata</taxon>
        <taxon>Craniata</taxon>
        <taxon>Vertebrata</taxon>
        <taxon>Euteleostomi</taxon>
        <taxon>Actinopterygii</taxon>
        <taxon>Neopterygii</taxon>
        <taxon>Teleostei</taxon>
        <taxon>Neoteleostei</taxon>
        <taxon>Acanthomorphata</taxon>
        <taxon>Eupercaria</taxon>
        <taxon>Perciformes</taxon>
        <taxon>Cottioidei</taxon>
        <taxon>Cottales</taxon>
        <taxon>Liparidae</taxon>
        <taxon>Liparis</taxon>
    </lineage>
</organism>
<comment type="caution">
    <text evidence="1">The sequence shown here is derived from an EMBL/GenBank/DDBJ whole genome shotgun (WGS) entry which is preliminary data.</text>
</comment>
<dbReference type="OrthoDB" id="9944868at2759"/>
<sequence length="70" mass="7560">MRLSLDKALAVGDALEVEAIHGTQHIVITPTLAARCGYSMESDPWGNTRIYSSLLGCYVDNKVCSSLFIG</sequence>
<dbReference type="EMBL" id="SRLO01022632">
    <property type="protein sequence ID" value="TNN22410.1"/>
    <property type="molecule type" value="Genomic_DNA"/>
</dbReference>
<proteinExistence type="predicted"/>
<reference evidence="1 2" key="1">
    <citation type="submission" date="2019-03" db="EMBL/GenBank/DDBJ databases">
        <title>First draft genome of Liparis tanakae, snailfish: a comprehensive survey of snailfish specific genes.</title>
        <authorList>
            <person name="Kim W."/>
            <person name="Song I."/>
            <person name="Jeong J.-H."/>
            <person name="Kim D."/>
            <person name="Kim S."/>
            <person name="Ryu S."/>
            <person name="Song J.Y."/>
            <person name="Lee S.K."/>
        </authorList>
    </citation>
    <scope>NUCLEOTIDE SEQUENCE [LARGE SCALE GENOMIC DNA]</scope>
    <source>
        <tissue evidence="1">Muscle</tissue>
    </source>
</reference>
<accession>A0A4Z2E1Q4</accession>
<evidence type="ECO:0000313" key="1">
    <source>
        <dbReference type="EMBL" id="TNN22410.1"/>
    </source>
</evidence>
<dbReference type="PANTHER" id="PTHR47130">
    <property type="entry name" value="SI:DKEY-19B23.11-RELATED"/>
    <property type="match status" value="1"/>
</dbReference>
<dbReference type="Proteomes" id="UP000314294">
    <property type="component" value="Unassembled WGS sequence"/>
</dbReference>
<name>A0A4Z2E1Q4_9TELE</name>
<evidence type="ECO:0000313" key="2">
    <source>
        <dbReference type="Proteomes" id="UP000314294"/>
    </source>
</evidence>
<dbReference type="PANTHER" id="PTHR47130:SF3">
    <property type="entry name" value="ZONA PELLUCIDA PROTEIN"/>
    <property type="match status" value="1"/>
</dbReference>